<dbReference type="InterPro" id="IPR016833">
    <property type="entry name" value="Put_Na-Bile_cotransptr"/>
</dbReference>
<dbReference type="Proteomes" id="UP000886611">
    <property type="component" value="Unassembled WGS sequence"/>
</dbReference>
<proteinExistence type="predicted"/>
<feature type="non-terminal residue" evidence="2">
    <location>
        <position position="494"/>
    </location>
</feature>
<feature type="non-terminal residue" evidence="2">
    <location>
        <position position="1"/>
    </location>
</feature>
<evidence type="ECO:0000256" key="1">
    <source>
        <dbReference type="SAM" id="MobiDB-lite"/>
    </source>
</evidence>
<accession>A0A8X7XCB1</accession>
<dbReference type="InterPro" id="IPR036397">
    <property type="entry name" value="RNaseH_sf"/>
</dbReference>
<reference evidence="2 3" key="1">
    <citation type="journal article" date="2021" name="Cell">
        <title>Tracing the genetic footprints of vertebrate landing in non-teleost ray-finned fishes.</title>
        <authorList>
            <person name="Bi X."/>
            <person name="Wang K."/>
            <person name="Yang L."/>
            <person name="Pan H."/>
            <person name="Jiang H."/>
            <person name="Wei Q."/>
            <person name="Fang M."/>
            <person name="Yu H."/>
            <person name="Zhu C."/>
            <person name="Cai Y."/>
            <person name="He Y."/>
            <person name="Gan X."/>
            <person name="Zeng H."/>
            <person name="Yu D."/>
            <person name="Zhu Y."/>
            <person name="Jiang H."/>
            <person name="Qiu Q."/>
            <person name="Yang H."/>
            <person name="Zhang Y.E."/>
            <person name="Wang W."/>
            <person name="Zhu M."/>
            <person name="He S."/>
            <person name="Zhang G."/>
        </authorList>
    </citation>
    <scope>NUCLEOTIDE SEQUENCE [LARGE SCALE GENOMIC DNA]</scope>
    <source>
        <strain evidence="2">Bchr_013</strain>
    </source>
</reference>
<feature type="region of interest" description="Disordered" evidence="1">
    <location>
        <begin position="145"/>
        <end position="187"/>
    </location>
</feature>
<organism evidence="2 3">
    <name type="scientific">Polypterus senegalus</name>
    <name type="common">Senegal bichir</name>
    <dbReference type="NCBI Taxonomy" id="55291"/>
    <lineage>
        <taxon>Eukaryota</taxon>
        <taxon>Metazoa</taxon>
        <taxon>Chordata</taxon>
        <taxon>Craniata</taxon>
        <taxon>Vertebrata</taxon>
        <taxon>Euteleostomi</taxon>
        <taxon>Actinopterygii</taxon>
        <taxon>Polypteriformes</taxon>
        <taxon>Polypteridae</taxon>
        <taxon>Polypterus</taxon>
    </lineage>
</organism>
<dbReference type="EMBL" id="JAATIS010001721">
    <property type="protein sequence ID" value="KAG2465368.1"/>
    <property type="molecule type" value="Genomic_DNA"/>
</dbReference>
<protein>
    <submittedName>
        <fullName evidence="2">ZN827 protein</fullName>
    </submittedName>
</protein>
<feature type="compositionally biased region" description="Basic and acidic residues" evidence="1">
    <location>
        <begin position="215"/>
        <end position="226"/>
    </location>
</feature>
<gene>
    <name evidence="2" type="primary">Znf827_2</name>
    <name evidence="2" type="ORF">GTO96_0016149</name>
</gene>
<name>A0A8X7XCB1_POLSE</name>
<feature type="compositionally biased region" description="Polar residues" evidence="1">
    <location>
        <begin position="227"/>
        <end position="245"/>
    </location>
</feature>
<dbReference type="Gene3D" id="3.30.420.10">
    <property type="entry name" value="Ribonuclease H-like superfamily/Ribonuclease H"/>
    <property type="match status" value="1"/>
</dbReference>
<dbReference type="Pfam" id="PF13593">
    <property type="entry name" value="SBF_like"/>
    <property type="match status" value="1"/>
</dbReference>
<evidence type="ECO:0000313" key="3">
    <source>
        <dbReference type="Proteomes" id="UP000886611"/>
    </source>
</evidence>
<comment type="caution">
    <text evidence="2">The sequence shown here is derived from an EMBL/GenBank/DDBJ whole genome shotgun (WGS) entry which is preliminary data.</text>
</comment>
<evidence type="ECO:0000313" key="2">
    <source>
        <dbReference type="EMBL" id="KAG2465368.1"/>
    </source>
</evidence>
<keyword evidence="3" id="KW-1185">Reference proteome</keyword>
<dbReference type="AlphaFoldDB" id="A0A8X7XCB1"/>
<feature type="region of interest" description="Disordered" evidence="1">
    <location>
        <begin position="213"/>
        <end position="245"/>
    </location>
</feature>
<dbReference type="GO" id="GO:0003676">
    <property type="term" value="F:nucleic acid binding"/>
    <property type="evidence" value="ECO:0007669"/>
    <property type="project" value="InterPro"/>
</dbReference>
<sequence length="494" mass="54670">MDVADSLFQQNGATAHTAQRSMKVLREVFPRKLVSLHSDVSWPSHSPDLALCDFFSSIPMLKIVFEGYEHLSLISVPLLIYHPAQILLGSVLVPTIKSWMTTRQKVHQHQDRGETFQCELCPFTSSRHFSLKLHMRCHQHFPRTEVKVKEEATTDTEGEGSLLGDPEVRSQGQSTPGPDGMPQQLHSAETPNHIHVSIKEEPQERDIALLSFPLGHDRSSNNKKPQDSASINTKLSSPTASIFNPDISTKTATDLLIKLSAANQKDMPKPHFTVKEEPLPEASQSPLLLHNQSTFVLCPESAAGLPPERALKMKEGSPLPKSNLLNQDINVKVASELLMKLSENNKEINTKKTTVKEEPMEVDIPSESPAPPHILGFGTLPDEEKSEPVQDLPDAMVCPQKDLFSQDISVKMASELLFKLSEKVNKANDHKDNHILNMSRVVGSSSRGASVGKERFTDLDFADDAVIFVKSMEALIGALQRLNEESECLGLRGS</sequence>